<sequence>MMPFLSQDLTELMKTLLRRFVKREVLQGISPLQLTKTDLTDPNNRLPLPNIDIGLGAESVINKVSELTVLEFKRDCMKGLSDLIKKVQEKSPLKYATVRQMECLDPTAMFKEPDRCKMQMKSLIQTFLQCRQLTGICAGDVIFQQYEERELWSAEEKILSSLTHQISVWTPFCLVFWGSTMSFDHSYRPSFFCHTDKLLLSEVFQ</sequence>
<keyword evidence="2" id="KW-1185">Reference proteome</keyword>
<dbReference type="Proteomes" id="UP001460270">
    <property type="component" value="Unassembled WGS sequence"/>
</dbReference>
<dbReference type="AlphaFoldDB" id="A0AAW0P9N7"/>
<comment type="caution">
    <text evidence="1">The sequence shown here is derived from an EMBL/GenBank/DDBJ whole genome shotgun (WGS) entry which is preliminary data.</text>
</comment>
<evidence type="ECO:0000313" key="1">
    <source>
        <dbReference type="EMBL" id="KAK7918657.1"/>
    </source>
</evidence>
<organism evidence="1 2">
    <name type="scientific">Mugilogobius chulae</name>
    <name type="common">yellowstripe goby</name>
    <dbReference type="NCBI Taxonomy" id="88201"/>
    <lineage>
        <taxon>Eukaryota</taxon>
        <taxon>Metazoa</taxon>
        <taxon>Chordata</taxon>
        <taxon>Craniata</taxon>
        <taxon>Vertebrata</taxon>
        <taxon>Euteleostomi</taxon>
        <taxon>Actinopterygii</taxon>
        <taxon>Neopterygii</taxon>
        <taxon>Teleostei</taxon>
        <taxon>Neoteleostei</taxon>
        <taxon>Acanthomorphata</taxon>
        <taxon>Gobiaria</taxon>
        <taxon>Gobiiformes</taxon>
        <taxon>Gobioidei</taxon>
        <taxon>Gobiidae</taxon>
        <taxon>Gobionellinae</taxon>
        <taxon>Mugilogobius</taxon>
    </lineage>
</organism>
<proteinExistence type="predicted"/>
<protein>
    <submittedName>
        <fullName evidence="1">Uncharacterized protein</fullName>
    </submittedName>
</protein>
<gene>
    <name evidence="1" type="ORF">WMY93_009941</name>
</gene>
<evidence type="ECO:0000313" key="2">
    <source>
        <dbReference type="Proteomes" id="UP001460270"/>
    </source>
</evidence>
<accession>A0AAW0P9N7</accession>
<reference evidence="2" key="1">
    <citation type="submission" date="2024-04" db="EMBL/GenBank/DDBJ databases">
        <title>Salinicola lusitanus LLJ914,a marine bacterium isolated from the Okinawa Trough.</title>
        <authorList>
            <person name="Li J."/>
        </authorList>
    </citation>
    <scope>NUCLEOTIDE SEQUENCE [LARGE SCALE GENOMIC DNA]</scope>
</reference>
<dbReference type="EMBL" id="JBBPFD010000007">
    <property type="protein sequence ID" value="KAK7918657.1"/>
    <property type="molecule type" value="Genomic_DNA"/>
</dbReference>
<name>A0AAW0P9N7_9GOBI</name>